<dbReference type="Proteomes" id="UP001515480">
    <property type="component" value="Unassembled WGS sequence"/>
</dbReference>
<dbReference type="InterPro" id="IPR046345">
    <property type="entry name" value="TraB_PrgY-like"/>
</dbReference>
<dbReference type="PANTHER" id="PTHR21530:SF7">
    <property type="entry name" value="TRAB DOMAIN-CONTAINING PROTEIN"/>
    <property type="match status" value="1"/>
</dbReference>
<accession>A0AB34KA18</accession>
<reference evidence="1 2" key="1">
    <citation type="journal article" date="2024" name="Science">
        <title>Giant polyketide synthase enzymes in the biosynthesis of giant marine polyether toxins.</title>
        <authorList>
            <person name="Fallon T.R."/>
            <person name="Shende V.V."/>
            <person name="Wierzbicki I.H."/>
            <person name="Pendleton A.L."/>
            <person name="Watervoot N.F."/>
            <person name="Auber R.P."/>
            <person name="Gonzalez D.J."/>
            <person name="Wisecaver J.H."/>
            <person name="Moore B.S."/>
        </authorList>
    </citation>
    <scope>NUCLEOTIDE SEQUENCE [LARGE SCALE GENOMIC DNA]</scope>
    <source>
        <strain evidence="1 2">12B1</strain>
    </source>
</reference>
<dbReference type="InterPro" id="IPR002816">
    <property type="entry name" value="TraB/PrgY/GumN_fam"/>
</dbReference>
<dbReference type="CDD" id="cd14726">
    <property type="entry name" value="TraB_PrgY-like"/>
    <property type="match status" value="1"/>
</dbReference>
<evidence type="ECO:0000313" key="2">
    <source>
        <dbReference type="Proteomes" id="UP001515480"/>
    </source>
</evidence>
<comment type="caution">
    <text evidence="1">The sequence shown here is derived from an EMBL/GenBank/DDBJ whole genome shotgun (WGS) entry which is preliminary data.</text>
</comment>
<protein>
    <recommendedName>
        <fullName evidence="3">TraB domain-containing protein</fullName>
    </recommendedName>
</protein>
<dbReference type="AlphaFoldDB" id="A0AB34KA18"/>
<dbReference type="EMBL" id="JBGBPQ010000001">
    <property type="protein sequence ID" value="KAL1530749.1"/>
    <property type="molecule type" value="Genomic_DNA"/>
</dbReference>
<evidence type="ECO:0008006" key="3">
    <source>
        <dbReference type="Google" id="ProtNLM"/>
    </source>
</evidence>
<keyword evidence="2" id="KW-1185">Reference proteome</keyword>
<dbReference type="Pfam" id="PF01963">
    <property type="entry name" value="TraB_PrgY_gumN"/>
    <property type="match status" value="1"/>
</dbReference>
<gene>
    <name evidence="1" type="ORF">AB1Y20_001648</name>
</gene>
<name>A0AB34KA18_PRYPA</name>
<dbReference type="PANTHER" id="PTHR21530">
    <property type="entry name" value="PHEROMONE SHUTDOWN PROTEIN"/>
    <property type="match status" value="1"/>
</dbReference>
<evidence type="ECO:0000313" key="1">
    <source>
        <dbReference type="EMBL" id="KAL1530749.1"/>
    </source>
</evidence>
<sequence length="318" mass="33823">MLLLLLTPCALQLPPPPLTRREALRTALAGAALPFCAPSHRASASPCPAASPLCRAAAASPLCDPAVSLLRDGERRIALVGTAHISADSADLVRRVIRYTRPDAVMLELDAARASRLLPRAAAPPPPPPPPPRGVAARVLRGEAGELSAEAIGEGLASLYRSLDSLGFQSGSEFVAAAEEAERVGAAVVLGDRDVRVTLRRLRDALGELLASGALTRELPPPPLFAEQGLLEESEMTYENVKRSIEVLKERENVRALTGYMRAEANPLYEALIGERDAYMARTLLNAQGRTIVAVVGLAHMDGIESYFTKDTSLACSL</sequence>
<proteinExistence type="predicted"/>
<organism evidence="1 2">
    <name type="scientific">Prymnesium parvum</name>
    <name type="common">Toxic golden alga</name>
    <dbReference type="NCBI Taxonomy" id="97485"/>
    <lineage>
        <taxon>Eukaryota</taxon>
        <taxon>Haptista</taxon>
        <taxon>Haptophyta</taxon>
        <taxon>Prymnesiophyceae</taxon>
        <taxon>Prymnesiales</taxon>
        <taxon>Prymnesiaceae</taxon>
        <taxon>Prymnesium</taxon>
    </lineage>
</organism>